<dbReference type="InterPro" id="IPR000073">
    <property type="entry name" value="AB_hydrolase_1"/>
</dbReference>
<dbReference type="InterPro" id="IPR050266">
    <property type="entry name" value="AB_hydrolase_sf"/>
</dbReference>
<sequence>MTDNLVQNTTQGWTTIYDHPGKVQSKFLTVDGYRTHYRETGSAASHPLVLVHGANIQVGLGSDRWFPNLIPLGERFHVFAIDELGGGDTEPPRDIDDIGHIRVRAEHVLAFIEALDVGPVHLLGQSQGAWIAAYVALRRPDLVAELVLVDSASLALPGGGVGSKGVDTKYSDAFVPGTMVRSGLEMSREGIRRWLSTMTYDASILPDSFLDRCVELGTKWMPIWEKPWMKFWSDGGRRNVEQYEVDGMHISEHMDQLTKQPLIIWGNNSVKGLDNGVSLYKRMKGAEFYVFDKANHFLWIDRWRDFNSLVSWFLTRND</sequence>
<feature type="domain" description="AB hydrolase-1" evidence="1">
    <location>
        <begin position="47"/>
        <end position="151"/>
    </location>
</feature>
<dbReference type="GO" id="GO:0016020">
    <property type="term" value="C:membrane"/>
    <property type="evidence" value="ECO:0007669"/>
    <property type="project" value="TreeGrafter"/>
</dbReference>
<evidence type="ECO:0000259" key="1">
    <source>
        <dbReference type="Pfam" id="PF00561"/>
    </source>
</evidence>
<dbReference type="RefSeq" id="WP_130801272.1">
    <property type="nucleotide sequence ID" value="NZ_JAJAEH010000024.1"/>
</dbReference>
<dbReference type="GO" id="GO:0016787">
    <property type="term" value="F:hydrolase activity"/>
    <property type="evidence" value="ECO:0007669"/>
    <property type="project" value="UniProtKB-KW"/>
</dbReference>
<protein>
    <submittedName>
        <fullName evidence="2">Alpha/beta fold hydrolase</fullName>
    </submittedName>
</protein>
<keyword evidence="2" id="KW-0378">Hydrolase</keyword>
<accession>A0AAE4YV06</accession>
<dbReference type="PANTHER" id="PTHR43798:SF33">
    <property type="entry name" value="HYDROLASE, PUTATIVE (AFU_ORTHOLOGUE AFUA_2G14860)-RELATED"/>
    <property type="match status" value="1"/>
</dbReference>
<comment type="caution">
    <text evidence="2">The sequence shown here is derived from an EMBL/GenBank/DDBJ whole genome shotgun (WGS) entry which is preliminary data.</text>
</comment>
<dbReference type="SUPFAM" id="SSF53474">
    <property type="entry name" value="alpha/beta-Hydrolases"/>
    <property type="match status" value="1"/>
</dbReference>
<dbReference type="AlphaFoldDB" id="A0AAE4YV06"/>
<gene>
    <name evidence="2" type="ORF">GR217_29220</name>
</gene>
<name>A0AAE4YV06_9HYPH</name>
<dbReference type="EMBL" id="WUFC01000031">
    <property type="protein sequence ID" value="NEI51737.1"/>
    <property type="molecule type" value="Genomic_DNA"/>
</dbReference>
<evidence type="ECO:0000313" key="2">
    <source>
        <dbReference type="EMBL" id="NEI51737.1"/>
    </source>
</evidence>
<reference evidence="2 3" key="1">
    <citation type="submission" date="2019-12" db="EMBL/GenBank/DDBJ databases">
        <title>Rhizobium genotypes associated with high levels of biological nitrogen fixation by grain legumes in a temperate-maritime cropping system.</title>
        <authorList>
            <person name="Maluk M."/>
            <person name="Francesc Ferrando Molina F."/>
            <person name="Lopez Del Egido L."/>
            <person name="Lafos M."/>
            <person name="Langarica-Fuentes A."/>
            <person name="Gebre Yohannes G."/>
            <person name="Young M.W."/>
            <person name="Martin P."/>
            <person name="Gantlett R."/>
            <person name="Kenicer G."/>
            <person name="Hawes C."/>
            <person name="Begg G.S."/>
            <person name="Quilliam R.S."/>
            <person name="Squire G.R."/>
            <person name="Poole P.S."/>
            <person name="Young P.W."/>
            <person name="Iannetta P.M."/>
            <person name="James E.K."/>
        </authorList>
    </citation>
    <scope>NUCLEOTIDE SEQUENCE [LARGE SCALE GENOMIC DNA]</scope>
    <source>
        <strain evidence="2 3">JHI985</strain>
    </source>
</reference>
<dbReference type="Gene3D" id="3.40.50.1820">
    <property type="entry name" value="alpha/beta hydrolase"/>
    <property type="match status" value="1"/>
</dbReference>
<organism evidence="2 3">
    <name type="scientific">Rhizobium ruizarguesonis</name>
    <dbReference type="NCBI Taxonomy" id="2081791"/>
    <lineage>
        <taxon>Bacteria</taxon>
        <taxon>Pseudomonadati</taxon>
        <taxon>Pseudomonadota</taxon>
        <taxon>Alphaproteobacteria</taxon>
        <taxon>Hyphomicrobiales</taxon>
        <taxon>Rhizobiaceae</taxon>
        <taxon>Rhizobium/Agrobacterium group</taxon>
        <taxon>Rhizobium</taxon>
    </lineage>
</organism>
<evidence type="ECO:0000313" key="3">
    <source>
        <dbReference type="Proteomes" id="UP000661163"/>
    </source>
</evidence>
<dbReference type="Proteomes" id="UP000661163">
    <property type="component" value="Unassembled WGS sequence"/>
</dbReference>
<dbReference type="InterPro" id="IPR029058">
    <property type="entry name" value="AB_hydrolase_fold"/>
</dbReference>
<dbReference type="Pfam" id="PF00561">
    <property type="entry name" value="Abhydrolase_1"/>
    <property type="match status" value="1"/>
</dbReference>
<dbReference type="PANTHER" id="PTHR43798">
    <property type="entry name" value="MONOACYLGLYCEROL LIPASE"/>
    <property type="match status" value="1"/>
</dbReference>
<proteinExistence type="predicted"/>